<evidence type="ECO:0000313" key="4">
    <source>
        <dbReference type="EMBL" id="CAA9357545.1"/>
    </source>
</evidence>
<feature type="transmembrane region" description="Helical" evidence="2">
    <location>
        <begin position="126"/>
        <end position="144"/>
    </location>
</feature>
<name>A0A6J4MF09_9ACTN</name>
<dbReference type="SUPFAM" id="SSF103481">
    <property type="entry name" value="Multidrug resistance efflux transporter EmrE"/>
    <property type="match status" value="2"/>
</dbReference>
<feature type="transmembrane region" description="Helical" evidence="2">
    <location>
        <begin position="185"/>
        <end position="211"/>
    </location>
</feature>
<feature type="transmembrane region" description="Helical" evidence="2">
    <location>
        <begin position="255"/>
        <end position="275"/>
    </location>
</feature>
<comment type="similarity">
    <text evidence="1">Belongs to the EamA transporter family.</text>
</comment>
<evidence type="ECO:0000256" key="2">
    <source>
        <dbReference type="SAM" id="Phobius"/>
    </source>
</evidence>
<dbReference type="PANTHER" id="PTHR22911:SF79">
    <property type="entry name" value="MOBA-LIKE NTP TRANSFERASE DOMAIN-CONTAINING PROTEIN"/>
    <property type="match status" value="1"/>
</dbReference>
<dbReference type="GO" id="GO:0016020">
    <property type="term" value="C:membrane"/>
    <property type="evidence" value="ECO:0007669"/>
    <property type="project" value="InterPro"/>
</dbReference>
<keyword evidence="2" id="KW-0472">Membrane</keyword>
<keyword evidence="2" id="KW-1133">Transmembrane helix</keyword>
<dbReference type="Pfam" id="PF00892">
    <property type="entry name" value="EamA"/>
    <property type="match status" value="2"/>
</dbReference>
<reference evidence="4" key="1">
    <citation type="submission" date="2020-02" db="EMBL/GenBank/DDBJ databases">
        <authorList>
            <person name="Meier V. D."/>
        </authorList>
    </citation>
    <scope>NUCLEOTIDE SEQUENCE</scope>
    <source>
        <strain evidence="4">AVDCRST_MAG16</strain>
    </source>
</reference>
<feature type="transmembrane region" description="Helical" evidence="2">
    <location>
        <begin position="44"/>
        <end position="63"/>
    </location>
</feature>
<keyword evidence="2" id="KW-0812">Transmembrane</keyword>
<sequence>MQQRSTGGLGLVLALLSAATFGTSGSFAASLIAAGWTPGAAVTVRVLVAALVLTLPALLQLRGHGRLLRRSGRTLLVYGIAAVAGAQLCFFMAVEHLSVAVALLLEYSGALLVVGYLWLRRGQRPGLLTVCGAVVAVAGLALVLELLGGAELDPVGVLWGLGAAFGLATYFVLSAEGEDALPPLVVAWGGLAVGGAALALAGGAGVLPLAAPRTDVTLLETRVSWLVPVLGLALVAAVVAYVTGIAGARLLGAKVASFVGLTEVLFAVVFAWVLLGQSLGAVQLAGGALVLAGIALVRVDELRSPSAEPVLTPHEDVLAARP</sequence>
<dbReference type="AlphaFoldDB" id="A0A6J4MF09"/>
<feature type="transmembrane region" description="Helical" evidence="2">
    <location>
        <begin position="156"/>
        <end position="173"/>
    </location>
</feature>
<proteinExistence type="inferred from homology"/>
<feature type="domain" description="EamA" evidence="3">
    <location>
        <begin position="9"/>
        <end position="144"/>
    </location>
</feature>
<accession>A0A6J4MF09</accession>
<feature type="transmembrane region" description="Helical" evidence="2">
    <location>
        <begin position="223"/>
        <end position="243"/>
    </location>
</feature>
<dbReference type="EMBL" id="CADCUE010000262">
    <property type="protein sequence ID" value="CAA9357545.1"/>
    <property type="molecule type" value="Genomic_DNA"/>
</dbReference>
<protein>
    <recommendedName>
        <fullName evidence="3">EamA domain-containing protein</fullName>
    </recommendedName>
</protein>
<feature type="transmembrane region" description="Helical" evidence="2">
    <location>
        <begin position="75"/>
        <end position="94"/>
    </location>
</feature>
<evidence type="ECO:0000256" key="1">
    <source>
        <dbReference type="ARBA" id="ARBA00007362"/>
    </source>
</evidence>
<organism evidence="4">
    <name type="scientific">uncultured Frankineae bacterium</name>
    <dbReference type="NCBI Taxonomy" id="437475"/>
    <lineage>
        <taxon>Bacteria</taxon>
        <taxon>Bacillati</taxon>
        <taxon>Actinomycetota</taxon>
        <taxon>Actinomycetes</taxon>
        <taxon>Frankiales</taxon>
        <taxon>environmental samples</taxon>
    </lineage>
</organism>
<feature type="transmembrane region" description="Helical" evidence="2">
    <location>
        <begin position="281"/>
        <end position="299"/>
    </location>
</feature>
<feature type="transmembrane region" description="Helical" evidence="2">
    <location>
        <begin position="100"/>
        <end position="119"/>
    </location>
</feature>
<feature type="domain" description="EamA" evidence="3">
    <location>
        <begin position="156"/>
        <end position="297"/>
    </location>
</feature>
<dbReference type="PANTHER" id="PTHR22911">
    <property type="entry name" value="ACYL-MALONYL CONDENSING ENZYME-RELATED"/>
    <property type="match status" value="1"/>
</dbReference>
<dbReference type="InterPro" id="IPR037185">
    <property type="entry name" value="EmrE-like"/>
</dbReference>
<dbReference type="InterPro" id="IPR000620">
    <property type="entry name" value="EamA_dom"/>
</dbReference>
<evidence type="ECO:0000259" key="3">
    <source>
        <dbReference type="Pfam" id="PF00892"/>
    </source>
</evidence>
<gene>
    <name evidence="4" type="ORF">AVDCRST_MAG16-2736</name>
</gene>